<organism evidence="2">
    <name type="scientific">freshwater metagenome</name>
    <dbReference type="NCBI Taxonomy" id="449393"/>
    <lineage>
        <taxon>unclassified sequences</taxon>
        <taxon>metagenomes</taxon>
        <taxon>ecological metagenomes</taxon>
    </lineage>
</organism>
<dbReference type="PRINTS" id="PR00919">
    <property type="entry name" value="THERMOPTASE"/>
</dbReference>
<dbReference type="GO" id="GO:0046872">
    <property type="term" value="F:metal ion binding"/>
    <property type="evidence" value="ECO:0007669"/>
    <property type="project" value="UniProtKB-KW"/>
</dbReference>
<dbReference type="GO" id="GO:0006508">
    <property type="term" value="P:proteolysis"/>
    <property type="evidence" value="ECO:0007669"/>
    <property type="project" value="InterPro"/>
</dbReference>
<keyword evidence="1" id="KW-0479">Metal-binding</keyword>
<dbReference type="Pfam" id="PF02073">
    <property type="entry name" value="Peptidase_M29"/>
    <property type="match status" value="1"/>
</dbReference>
<accession>A0A6J6A1W8</accession>
<dbReference type="EMBL" id="CAESAN010000174">
    <property type="protein sequence ID" value="CAB4347090.1"/>
    <property type="molecule type" value="Genomic_DNA"/>
</dbReference>
<dbReference type="InterPro" id="IPR000787">
    <property type="entry name" value="Peptidase_M29"/>
</dbReference>
<dbReference type="SUPFAM" id="SSF144052">
    <property type="entry name" value="Thermophilic metalloprotease-like"/>
    <property type="match status" value="1"/>
</dbReference>
<dbReference type="PANTHER" id="PTHR34448">
    <property type="entry name" value="AMINOPEPTIDASE"/>
    <property type="match status" value="1"/>
</dbReference>
<dbReference type="AlphaFoldDB" id="A0A6J6A1W8"/>
<protein>
    <submittedName>
        <fullName evidence="2">Unannotated protein</fullName>
    </submittedName>
</protein>
<dbReference type="PANTHER" id="PTHR34448:SF3">
    <property type="entry name" value="AMINOPEPTIDASE AMPS"/>
    <property type="match status" value="1"/>
</dbReference>
<dbReference type="GO" id="GO:0004177">
    <property type="term" value="F:aminopeptidase activity"/>
    <property type="evidence" value="ECO:0007669"/>
    <property type="project" value="InterPro"/>
</dbReference>
<evidence type="ECO:0000256" key="1">
    <source>
        <dbReference type="ARBA" id="ARBA00022723"/>
    </source>
</evidence>
<gene>
    <name evidence="2" type="ORF">UFOPK3547_01572</name>
</gene>
<reference evidence="2" key="1">
    <citation type="submission" date="2020-05" db="EMBL/GenBank/DDBJ databases">
        <authorList>
            <person name="Chiriac C."/>
            <person name="Salcher M."/>
            <person name="Ghai R."/>
            <person name="Kavagutti S V."/>
        </authorList>
    </citation>
    <scope>NUCLEOTIDE SEQUENCE</scope>
</reference>
<name>A0A6J6A1W8_9ZZZZ</name>
<dbReference type="InterPro" id="IPR052170">
    <property type="entry name" value="M29_Exopeptidase"/>
</dbReference>
<evidence type="ECO:0000313" key="2">
    <source>
        <dbReference type="EMBL" id="CAB4347090.1"/>
    </source>
</evidence>
<sequence>MPNIPSEEIFSVPDPQRTEGVVRATKPLVLGGSIISGLEVEFRGGQAVRIDADQNAEILRGYCERDEGASRLGEVALVDGDGRIGKTGTTFFDTLLDENAASHIALGSAYGMCLDGDADRDKINVSRIHVDFMIGSHDVVVSGVAGSGARSEVLRDGKWSR</sequence>
<proteinExistence type="predicted"/>